<evidence type="ECO:0000256" key="3">
    <source>
        <dbReference type="ARBA" id="ARBA00022692"/>
    </source>
</evidence>
<feature type="transmembrane region" description="Helical" evidence="7">
    <location>
        <begin position="339"/>
        <end position="356"/>
    </location>
</feature>
<gene>
    <name evidence="10" type="ORF">FC60_GL000824</name>
</gene>
<sequence>MISVKGETTGMTATENQTEEYRQHMEMPWEQFVQSNDDVPAKKAALIERTVTVGRIGLMILACGTGSWRVRDAMNIVARSLGLTCTADIGLMTIEYTCVEGAHSYTQVLSLPSSGVNMTRLNRLEGLVKEIELSNRQWTVPEIHDRLSQIEKEKSSYTAIHQGLAAGLACAAFVFLLGGGPIEMLCSFIGAGIGNFIRRQLIARKMMLLVCVSIAVAVACLCYAGAFYLIHALFQVSGRHEAGYIGAMLFIIPGFPFITSGLDMSKLDMRSGLERLSYAILIILVGTLVGWLMAVIVGLKPENFIAITMSPALLMILRLICSFFGVFGFSIMFNSSVRMASVAGLIGAIANTLRLTLVDHQILAGAAAFLGALTAGLLASIIRRRVGYPRISITIPSIVIMVPGLYLYRAVYNFGMMNVGTSAEWMMKAIQVMVFLPLGLTAARVLTDPKWRHTN</sequence>
<feature type="domain" description="Threonine/serine exporter-like N-terminal" evidence="8">
    <location>
        <begin position="53"/>
        <end position="295"/>
    </location>
</feature>
<accession>A0A0R1VDW8</accession>
<dbReference type="InterPro" id="IPR024528">
    <property type="entry name" value="ThrE_2"/>
</dbReference>
<dbReference type="PANTHER" id="PTHR34390">
    <property type="entry name" value="UPF0442 PROTEIN YJJB-RELATED"/>
    <property type="match status" value="1"/>
</dbReference>
<keyword evidence="3 7" id="KW-0812">Transmembrane</keyword>
<dbReference type="PATRIC" id="fig|1423749.3.peg.830"/>
<evidence type="ECO:0000256" key="4">
    <source>
        <dbReference type="ARBA" id="ARBA00022989"/>
    </source>
</evidence>
<dbReference type="GO" id="GO:0005886">
    <property type="term" value="C:plasma membrane"/>
    <property type="evidence" value="ECO:0007669"/>
    <property type="project" value="UniProtKB-SubCell"/>
</dbReference>
<dbReference type="EMBL" id="AZFN01000020">
    <property type="protein sequence ID" value="KRM01286.1"/>
    <property type="molecule type" value="Genomic_DNA"/>
</dbReference>
<evidence type="ECO:0000259" key="8">
    <source>
        <dbReference type="Pfam" id="PF06738"/>
    </source>
</evidence>
<comment type="caution">
    <text evidence="10">The sequence shown here is derived from an EMBL/GenBank/DDBJ whole genome shotgun (WGS) entry which is preliminary data.</text>
</comment>
<dbReference type="Pfam" id="PF12821">
    <property type="entry name" value="ThrE_2"/>
    <property type="match status" value="1"/>
</dbReference>
<comment type="similarity">
    <text evidence="6">Belongs to the ThrE exporter (TC 2.A.79) family.</text>
</comment>
<evidence type="ECO:0000256" key="5">
    <source>
        <dbReference type="ARBA" id="ARBA00023136"/>
    </source>
</evidence>
<dbReference type="PANTHER" id="PTHR34390:SF2">
    <property type="entry name" value="SUCCINATE TRANSPORTER SUBUNIT YJJP-RELATED"/>
    <property type="match status" value="1"/>
</dbReference>
<dbReference type="InterPro" id="IPR010619">
    <property type="entry name" value="ThrE-like_N"/>
</dbReference>
<evidence type="ECO:0000256" key="2">
    <source>
        <dbReference type="ARBA" id="ARBA00022475"/>
    </source>
</evidence>
<comment type="subcellular location">
    <subcellularLocation>
        <location evidence="1">Cell membrane</location>
        <topology evidence="1">Multi-pass membrane protein</topology>
    </subcellularLocation>
</comment>
<feature type="transmembrane region" description="Helical" evidence="7">
    <location>
        <begin position="164"/>
        <end position="194"/>
    </location>
</feature>
<evidence type="ECO:0000313" key="10">
    <source>
        <dbReference type="EMBL" id="KRM01286.1"/>
    </source>
</evidence>
<reference evidence="10 11" key="1">
    <citation type="journal article" date="2015" name="Genome Announc.">
        <title>Expanding the biotechnology potential of lactobacilli through comparative genomics of 213 strains and associated genera.</title>
        <authorList>
            <person name="Sun Z."/>
            <person name="Harris H.M."/>
            <person name="McCann A."/>
            <person name="Guo C."/>
            <person name="Argimon S."/>
            <person name="Zhang W."/>
            <person name="Yang X."/>
            <person name="Jeffery I.B."/>
            <person name="Cooney J.C."/>
            <person name="Kagawa T.F."/>
            <person name="Liu W."/>
            <person name="Song Y."/>
            <person name="Salvetti E."/>
            <person name="Wrobel A."/>
            <person name="Rasinkangas P."/>
            <person name="Parkhill J."/>
            <person name="Rea M.C."/>
            <person name="O'Sullivan O."/>
            <person name="Ritari J."/>
            <person name="Douillard F.P."/>
            <person name="Paul Ross R."/>
            <person name="Yang R."/>
            <person name="Briner A.E."/>
            <person name="Felis G.E."/>
            <person name="de Vos W.M."/>
            <person name="Barrangou R."/>
            <person name="Klaenhammer T.R."/>
            <person name="Caufield P.W."/>
            <person name="Cui Y."/>
            <person name="Zhang H."/>
            <person name="O'Toole P.W."/>
        </authorList>
    </citation>
    <scope>NUCLEOTIDE SEQUENCE [LARGE SCALE GENOMIC DNA]</scope>
    <source>
        <strain evidence="10 11">DSM 16045</strain>
    </source>
</reference>
<dbReference type="Pfam" id="PF06738">
    <property type="entry name" value="ThrE"/>
    <property type="match status" value="1"/>
</dbReference>
<keyword evidence="5 7" id="KW-0472">Membrane</keyword>
<name>A0A0R1VDW8_9LACO</name>
<feature type="transmembrane region" description="Helical" evidence="7">
    <location>
        <begin position="276"/>
        <end position="298"/>
    </location>
</feature>
<feature type="transmembrane region" description="Helical" evidence="7">
    <location>
        <begin position="304"/>
        <end position="327"/>
    </location>
</feature>
<evidence type="ECO:0000256" key="1">
    <source>
        <dbReference type="ARBA" id="ARBA00004651"/>
    </source>
</evidence>
<evidence type="ECO:0000256" key="7">
    <source>
        <dbReference type="SAM" id="Phobius"/>
    </source>
</evidence>
<dbReference type="AlphaFoldDB" id="A0A0R1VDW8"/>
<keyword evidence="2" id="KW-1003">Cell membrane</keyword>
<evidence type="ECO:0000313" key="11">
    <source>
        <dbReference type="Proteomes" id="UP000051739"/>
    </source>
</evidence>
<evidence type="ECO:0000259" key="9">
    <source>
        <dbReference type="Pfam" id="PF12821"/>
    </source>
</evidence>
<dbReference type="Proteomes" id="UP000051739">
    <property type="component" value="Unassembled WGS sequence"/>
</dbReference>
<protein>
    <submittedName>
        <fullName evidence="10">Integral membrane protein</fullName>
    </submittedName>
</protein>
<feature type="transmembrane region" description="Helical" evidence="7">
    <location>
        <begin position="429"/>
        <end position="447"/>
    </location>
</feature>
<evidence type="ECO:0000256" key="6">
    <source>
        <dbReference type="ARBA" id="ARBA00034125"/>
    </source>
</evidence>
<dbReference type="GO" id="GO:0022857">
    <property type="term" value="F:transmembrane transporter activity"/>
    <property type="evidence" value="ECO:0007669"/>
    <property type="project" value="InterPro"/>
</dbReference>
<dbReference type="GO" id="GO:0015744">
    <property type="term" value="P:succinate transport"/>
    <property type="evidence" value="ECO:0007669"/>
    <property type="project" value="TreeGrafter"/>
</dbReference>
<feature type="transmembrane region" description="Helical" evidence="7">
    <location>
        <begin position="362"/>
        <end position="382"/>
    </location>
</feature>
<proteinExistence type="inferred from homology"/>
<keyword evidence="11" id="KW-1185">Reference proteome</keyword>
<feature type="transmembrane region" description="Helical" evidence="7">
    <location>
        <begin position="206"/>
        <end position="230"/>
    </location>
</feature>
<feature type="domain" description="Threonine/Serine exporter ThrE" evidence="9">
    <location>
        <begin position="319"/>
        <end position="444"/>
    </location>
</feature>
<keyword evidence="4 7" id="KW-1133">Transmembrane helix</keyword>
<organism evidence="10 11">
    <name type="scientific">Limosilactobacillus gastricus DSM 16045</name>
    <dbReference type="NCBI Taxonomy" id="1423749"/>
    <lineage>
        <taxon>Bacteria</taxon>
        <taxon>Bacillati</taxon>
        <taxon>Bacillota</taxon>
        <taxon>Bacilli</taxon>
        <taxon>Lactobacillales</taxon>
        <taxon>Lactobacillaceae</taxon>
        <taxon>Limosilactobacillus</taxon>
    </lineage>
</organism>
<feature type="transmembrane region" description="Helical" evidence="7">
    <location>
        <begin position="391"/>
        <end position="409"/>
    </location>
</feature>
<dbReference type="InterPro" id="IPR050539">
    <property type="entry name" value="ThrE_Dicarb/AminoAcid_Exp"/>
</dbReference>
<feature type="transmembrane region" description="Helical" evidence="7">
    <location>
        <begin position="242"/>
        <end position="264"/>
    </location>
</feature>